<organism evidence="2 3">
    <name type="scientific">Pseudomonas lactucae</name>
    <dbReference type="NCBI Taxonomy" id="2813360"/>
    <lineage>
        <taxon>Bacteria</taxon>
        <taxon>Pseudomonadati</taxon>
        <taxon>Pseudomonadota</taxon>
        <taxon>Gammaproteobacteria</taxon>
        <taxon>Pseudomonadales</taxon>
        <taxon>Pseudomonadaceae</taxon>
        <taxon>Pseudomonas</taxon>
    </lineage>
</organism>
<gene>
    <name evidence="2" type="ORF">JWR99_13000</name>
</gene>
<evidence type="ECO:0000256" key="1">
    <source>
        <dbReference type="SAM" id="SignalP"/>
    </source>
</evidence>
<name>A0A9X0YBE3_9PSED</name>
<proteinExistence type="predicted"/>
<comment type="caution">
    <text evidence="2">The sequence shown here is derived from an EMBL/GenBank/DDBJ whole genome shotgun (WGS) entry which is preliminary data.</text>
</comment>
<dbReference type="EMBL" id="JAFHKJ010000054">
    <property type="protein sequence ID" value="MBN2976829.1"/>
    <property type="molecule type" value="Genomic_DNA"/>
</dbReference>
<keyword evidence="3" id="KW-1185">Reference proteome</keyword>
<dbReference type="AlphaFoldDB" id="A0A9X0YBE3"/>
<keyword evidence="1" id="KW-0732">Signal</keyword>
<accession>A0A9X0YBE3</accession>
<reference evidence="2 3" key="1">
    <citation type="journal article" date="2021" name="Int. J. Syst. Evol. Microbiol.">
        <title>Pseudomonas lactucae sp. nov., a pathogen causing bacterial rot of lettuce in Japan.</title>
        <authorList>
            <person name="Sawada H."/>
            <person name="Fujikawa T."/>
            <person name="Satou M."/>
        </authorList>
    </citation>
    <scope>NUCLEOTIDE SEQUENCE [LARGE SCALE GENOMIC DNA]</scope>
    <source>
        <strain evidence="2 3">MAFF 301381</strain>
    </source>
</reference>
<feature type="signal peptide" evidence="1">
    <location>
        <begin position="1"/>
        <end position="29"/>
    </location>
</feature>
<feature type="chain" id="PRO_5040805766" evidence="1">
    <location>
        <begin position="30"/>
        <end position="137"/>
    </location>
</feature>
<evidence type="ECO:0000313" key="2">
    <source>
        <dbReference type="EMBL" id="MBN2976829.1"/>
    </source>
</evidence>
<evidence type="ECO:0000313" key="3">
    <source>
        <dbReference type="Proteomes" id="UP001154860"/>
    </source>
</evidence>
<dbReference type="Proteomes" id="UP001154860">
    <property type="component" value="Unassembled WGS sequence"/>
</dbReference>
<sequence>MMNRASTGMKTLAAGIALSGLLVSQAAMAVIYTEEPDPAYEALSQSAFCMNHFYYRTSSYLGHQAGFAAQTALASQIEKLHDGAKVADAIRMAFNAADRSKNDESVPFICRQFIPQDHGMSESQLKYFLSHSADQPK</sequence>
<reference evidence="2 3" key="2">
    <citation type="journal article" date="2023" name="Plant Pathol.">
        <title>Dismantling and reorganizing Pseudomonas marginalis sensu#lato.</title>
        <authorList>
            <person name="Sawada H."/>
            <person name="Fujikawa T."/>
            <person name="Satou M."/>
        </authorList>
    </citation>
    <scope>NUCLEOTIDE SEQUENCE [LARGE SCALE GENOMIC DNA]</scope>
    <source>
        <strain evidence="2 3">MAFF 301381</strain>
    </source>
</reference>
<protein>
    <submittedName>
        <fullName evidence="2">Uncharacterized protein</fullName>
    </submittedName>
</protein>